<dbReference type="AlphaFoldDB" id="A0A0E2E4Q3"/>
<feature type="compositionally biased region" description="Basic and acidic residues" evidence="1">
    <location>
        <begin position="64"/>
        <end position="82"/>
    </location>
</feature>
<dbReference type="RefSeq" id="WP_002684414.1">
    <property type="nucleotide sequence ID" value="NZ_CM001795.1"/>
</dbReference>
<protein>
    <submittedName>
        <fullName evidence="2">Uncharacterized protein</fullName>
    </submittedName>
</protein>
<comment type="caution">
    <text evidence="2">The sequence shown here is derived from an EMBL/GenBank/DDBJ whole genome shotgun (WGS) entry which is preliminary data.</text>
</comment>
<dbReference type="Proteomes" id="UP000011705">
    <property type="component" value="Chromosome"/>
</dbReference>
<organism evidence="2">
    <name type="scientific">Treponema denticola H-22</name>
    <dbReference type="NCBI Taxonomy" id="999432"/>
    <lineage>
        <taxon>Bacteria</taxon>
        <taxon>Pseudomonadati</taxon>
        <taxon>Spirochaetota</taxon>
        <taxon>Spirochaetia</taxon>
        <taxon>Spirochaetales</taxon>
        <taxon>Treponemataceae</taxon>
        <taxon>Treponema</taxon>
    </lineage>
</organism>
<feature type="region of interest" description="Disordered" evidence="1">
    <location>
        <begin position="43"/>
        <end position="112"/>
    </location>
</feature>
<evidence type="ECO:0000256" key="1">
    <source>
        <dbReference type="SAM" id="MobiDB-lite"/>
    </source>
</evidence>
<sequence>MAIQPIDLQTLYAQMAKVGKQQGAEQQLASMVKDAQQQQNKIDAEKRLSTVQLVDSDSNNNLRINKDGRSPDEENKGGEHPKKQNTSQIEQEPDSEEYIKDPSLGQRVDISG</sequence>
<gene>
    <name evidence="2" type="ORF">HMPREF9726_01343</name>
</gene>
<proteinExistence type="predicted"/>
<reference evidence="2" key="1">
    <citation type="submission" date="2012-01" db="EMBL/GenBank/DDBJ databases">
        <title>The Genome Sequence of Treponema denticola H-22.</title>
        <authorList>
            <consortium name="The Broad Institute Genome Sequencing Platform"/>
            <person name="Earl A."/>
            <person name="Ward D."/>
            <person name="Feldgarden M."/>
            <person name="Gevers D."/>
            <person name="Blanton J.M."/>
            <person name="Fenno C.J."/>
            <person name="Baranova O.V."/>
            <person name="Mathney J."/>
            <person name="Dewhirst F.E."/>
            <person name="Izard J."/>
            <person name="Young S.K."/>
            <person name="Zeng Q."/>
            <person name="Gargeya S."/>
            <person name="Fitzgerald M."/>
            <person name="Haas B."/>
            <person name="Abouelleil A."/>
            <person name="Alvarado L."/>
            <person name="Arachchi H.M."/>
            <person name="Berlin A."/>
            <person name="Chapman S.B."/>
            <person name="Gearin G."/>
            <person name="Goldberg J."/>
            <person name="Griggs A."/>
            <person name="Gujja S."/>
            <person name="Hansen M."/>
            <person name="Heiman D."/>
            <person name="Howarth C."/>
            <person name="Larimer J."/>
            <person name="Lui A."/>
            <person name="MacDonald P.J.P."/>
            <person name="McCowen C."/>
            <person name="Montmayeur A."/>
            <person name="Murphy C."/>
            <person name="Neiman D."/>
            <person name="Pearson M."/>
            <person name="Priest M."/>
            <person name="Roberts A."/>
            <person name="Saif S."/>
            <person name="Shea T."/>
            <person name="Sisk P."/>
            <person name="Stolte C."/>
            <person name="Sykes S."/>
            <person name="Wortman J."/>
            <person name="Nusbaum C."/>
            <person name="Birren B."/>
        </authorList>
    </citation>
    <scope>NUCLEOTIDE SEQUENCE [LARGE SCALE GENOMIC DNA]</scope>
    <source>
        <strain evidence="2">H-22</strain>
    </source>
</reference>
<dbReference type="EMBL" id="AGDV01000011">
    <property type="protein sequence ID" value="EMB33529.1"/>
    <property type="molecule type" value="Genomic_DNA"/>
</dbReference>
<feature type="compositionally biased region" description="Polar residues" evidence="1">
    <location>
        <begin position="49"/>
        <end position="63"/>
    </location>
</feature>
<evidence type="ECO:0000313" key="2">
    <source>
        <dbReference type="EMBL" id="EMB33529.1"/>
    </source>
</evidence>
<accession>A0A0E2E4Q3</accession>
<dbReference type="HOGENOM" id="CLU_171168_0_0_12"/>
<name>A0A0E2E4Q3_TREDN</name>
<dbReference type="PATRIC" id="fig|999432.5.peg.1396"/>